<feature type="region of interest" description="Disordered" evidence="1">
    <location>
        <begin position="597"/>
        <end position="688"/>
    </location>
</feature>
<feature type="compositionally biased region" description="Basic and acidic residues" evidence="1">
    <location>
        <begin position="105"/>
        <end position="116"/>
    </location>
</feature>
<dbReference type="GO" id="GO:0030036">
    <property type="term" value="P:actin cytoskeleton organization"/>
    <property type="evidence" value="ECO:0007669"/>
    <property type="project" value="TreeGrafter"/>
</dbReference>
<dbReference type="EMBL" id="JABXXO010000001">
    <property type="protein sequence ID" value="KAF7784804.1"/>
    <property type="molecule type" value="Genomic_DNA"/>
</dbReference>
<proteinExistence type="predicted"/>
<evidence type="ECO:0000313" key="3">
    <source>
        <dbReference type="Proteomes" id="UP000629468"/>
    </source>
</evidence>
<evidence type="ECO:0000256" key="1">
    <source>
        <dbReference type="SAM" id="MobiDB-lite"/>
    </source>
</evidence>
<gene>
    <name evidence="2" type="ORF">Agabi119p4_969</name>
</gene>
<organism evidence="2 3">
    <name type="scientific">Agaricus bisporus var. burnettii</name>
    <dbReference type="NCBI Taxonomy" id="192524"/>
    <lineage>
        <taxon>Eukaryota</taxon>
        <taxon>Fungi</taxon>
        <taxon>Dikarya</taxon>
        <taxon>Basidiomycota</taxon>
        <taxon>Agaricomycotina</taxon>
        <taxon>Agaricomycetes</taxon>
        <taxon>Agaricomycetidae</taxon>
        <taxon>Agaricales</taxon>
        <taxon>Agaricineae</taxon>
        <taxon>Agaricaceae</taxon>
        <taxon>Agaricus</taxon>
    </lineage>
</organism>
<name>A0A8H7FBR6_AGABI</name>
<feature type="compositionally biased region" description="Low complexity" evidence="1">
    <location>
        <begin position="129"/>
        <end position="150"/>
    </location>
</feature>
<accession>A0A8H7FBR6</accession>
<dbReference type="GO" id="GO:0003779">
    <property type="term" value="F:actin binding"/>
    <property type="evidence" value="ECO:0007669"/>
    <property type="project" value="TreeGrafter"/>
</dbReference>
<dbReference type="PANTHER" id="PTHR12751">
    <property type="entry name" value="PHOSPHATASE AND ACTIN REGULATOR PHACTR"/>
    <property type="match status" value="1"/>
</dbReference>
<dbReference type="Proteomes" id="UP000629468">
    <property type="component" value="Unassembled WGS sequence"/>
</dbReference>
<feature type="compositionally biased region" description="Pro residues" evidence="1">
    <location>
        <begin position="9"/>
        <end position="22"/>
    </location>
</feature>
<comment type="caution">
    <text evidence="2">The sequence shown here is derived from an EMBL/GenBank/DDBJ whole genome shotgun (WGS) entry which is preliminary data.</text>
</comment>
<dbReference type="PANTHER" id="PTHR12751:SF18">
    <property type="entry name" value="PHOSPHATASE AND ACTIN REGULATOR 1"/>
    <property type="match status" value="1"/>
</dbReference>
<evidence type="ECO:0000313" key="2">
    <source>
        <dbReference type="EMBL" id="KAF7784804.1"/>
    </source>
</evidence>
<feature type="region of interest" description="Disordered" evidence="1">
    <location>
        <begin position="386"/>
        <end position="409"/>
    </location>
</feature>
<protein>
    <submittedName>
        <fullName evidence="2">Uncharacterized protein</fullName>
    </submittedName>
</protein>
<feature type="compositionally biased region" description="Low complexity" evidence="1">
    <location>
        <begin position="172"/>
        <end position="217"/>
    </location>
</feature>
<dbReference type="AlphaFoldDB" id="A0A8H7FBR6"/>
<reference evidence="2 3" key="1">
    <citation type="journal article" name="Sci. Rep.">
        <title>Telomere-to-telomere assembled and centromere annotated genomes of the two main subspecies of the button mushroom Agaricus bisporus reveal especially polymorphic chromosome ends.</title>
        <authorList>
            <person name="Sonnenberg A.S.M."/>
            <person name="Sedaghat-Telgerd N."/>
            <person name="Lavrijssen B."/>
            <person name="Ohm R.A."/>
            <person name="Hendrickx P.M."/>
            <person name="Scholtmeijer K."/>
            <person name="Baars J.J.P."/>
            <person name="van Peer A."/>
        </authorList>
    </citation>
    <scope>NUCLEOTIDE SEQUENCE [LARGE SCALE GENOMIC DNA]</scope>
    <source>
        <strain evidence="2 3">H119_p4</strain>
    </source>
</reference>
<feature type="region of interest" description="Disordered" evidence="1">
    <location>
        <begin position="494"/>
        <end position="527"/>
    </location>
</feature>
<feature type="region of interest" description="Disordered" evidence="1">
    <location>
        <begin position="1"/>
        <end position="27"/>
    </location>
</feature>
<feature type="region of interest" description="Disordered" evidence="1">
    <location>
        <begin position="278"/>
        <end position="330"/>
    </location>
</feature>
<feature type="region of interest" description="Disordered" evidence="1">
    <location>
        <begin position="73"/>
        <end position="256"/>
    </location>
</feature>
<sequence>MLDMDAAPPNEPPPQQQPPPAQQLPYTFPVQQQALGSWTPSATAAPFYPSHYFNSQWAYHQMMLNAHHHAALQGFNGGTPPPQSAQRLPAADQPGFHPYRRPHRHPEQQHSPDWRSHVPPYAHPNAANSSSSLSSHRQRTNSNSSRNRSSPNPPPSPSPSSSSRIPPHHRNPSSSSSATSSRSTPTPSSSSSPLPSPAAASSSSSSSLSPTSTPRLARPSPLSQGPFTPSEKRMSRDDSDLAAMLDSSNKATAGIGRNGLKGRIRRAFSFSALKEDEIAEEHDDDESIKASTFHSKRKAPATPDRPETPSGARTDDGESTVTVQTKKKSRAASLFNSRLNASTDNISLSSTVSSASVMIRKLGSMSKLVVRRNSLAGITSIFKDKNKETPDKQKKKDKKATKSPTLQAEVSHVHAELDRVIGADANGLSPAAELARQHTLKTKAEAAAKAKAQQEAQVAVNGVADAGVPAWDKNTTTRAGSPVKHSAGVRVNEDGTRVVVEEEDDDSDDGHYDPHHNNSYNMDGWDDDEDEWDVPDTDEDLTIRIGMGKVSLEEHDDVEPWAMDARRSVERTRIPKRGILKNAGSYDQASFFGDPSAPRIRSNSCNSHPGQAELGPLARIPSPDPDHIDGLHRHNSHSSSHSNSAPSIPPLKFDTASPMNPTFNAAPKDLPDTPSPTPNERPSSIFQHPALNSSAPALSMVPSTAPTLTHRSATAPAKKLAFATSLSVYDTFSSSVYDRRSEPATWSRLTPALAQRIKEELNSYKMEEMEVHSASRIHTQFFV</sequence>
<feature type="compositionally biased region" description="Basic and acidic residues" evidence="1">
    <location>
        <begin position="230"/>
        <end position="239"/>
    </location>
</feature>